<dbReference type="Proteomes" id="UP000712600">
    <property type="component" value="Unassembled WGS sequence"/>
</dbReference>
<protein>
    <submittedName>
        <fullName evidence="1">Uncharacterized protein</fullName>
    </submittedName>
</protein>
<name>A0A8S9ST99_BRACR</name>
<reference evidence="1" key="1">
    <citation type="submission" date="2019-12" db="EMBL/GenBank/DDBJ databases">
        <title>Genome sequencing and annotation of Brassica cretica.</title>
        <authorList>
            <person name="Studholme D.J."/>
            <person name="Sarris P."/>
        </authorList>
    </citation>
    <scope>NUCLEOTIDE SEQUENCE</scope>
    <source>
        <strain evidence="1">PFS-109/04</strain>
        <tissue evidence="1">Leaf</tissue>
    </source>
</reference>
<gene>
    <name evidence="1" type="ORF">F2Q69_00035792</name>
</gene>
<accession>A0A8S9ST99</accession>
<evidence type="ECO:0000313" key="1">
    <source>
        <dbReference type="EMBL" id="KAF3604227.1"/>
    </source>
</evidence>
<proteinExistence type="predicted"/>
<dbReference type="EMBL" id="QGKX02000004">
    <property type="protein sequence ID" value="KAF3604227.1"/>
    <property type="molecule type" value="Genomic_DNA"/>
</dbReference>
<comment type="caution">
    <text evidence="1">The sequence shown here is derived from an EMBL/GenBank/DDBJ whole genome shotgun (WGS) entry which is preliminary data.</text>
</comment>
<organism evidence="1 2">
    <name type="scientific">Brassica cretica</name>
    <name type="common">Mustard</name>
    <dbReference type="NCBI Taxonomy" id="69181"/>
    <lineage>
        <taxon>Eukaryota</taxon>
        <taxon>Viridiplantae</taxon>
        <taxon>Streptophyta</taxon>
        <taxon>Embryophyta</taxon>
        <taxon>Tracheophyta</taxon>
        <taxon>Spermatophyta</taxon>
        <taxon>Magnoliopsida</taxon>
        <taxon>eudicotyledons</taxon>
        <taxon>Gunneridae</taxon>
        <taxon>Pentapetalae</taxon>
        <taxon>rosids</taxon>
        <taxon>malvids</taxon>
        <taxon>Brassicales</taxon>
        <taxon>Brassicaceae</taxon>
        <taxon>Brassiceae</taxon>
        <taxon>Brassica</taxon>
    </lineage>
</organism>
<sequence length="68" mass="7656">MDRSIRTDQTNGLVGRYVANDSFANRSLRSDRPSGLVGCYVATEWLGRLLRSDRHVRGYRLVRGSVAT</sequence>
<dbReference type="AlphaFoldDB" id="A0A8S9ST99"/>
<evidence type="ECO:0000313" key="2">
    <source>
        <dbReference type="Proteomes" id="UP000712600"/>
    </source>
</evidence>